<feature type="domain" description="Glutamate/phenylalanine/leucine/valine/L-tryptophan dehydrogenase C-terminal" evidence="7">
    <location>
        <begin position="142"/>
        <end position="348"/>
    </location>
</feature>
<dbReference type="SMART" id="SM00839">
    <property type="entry name" value="ELFV_dehydrog"/>
    <property type="match status" value="1"/>
</dbReference>
<dbReference type="CDD" id="cd01075">
    <property type="entry name" value="NAD_bind_Leu_Phe_Val_DH"/>
    <property type="match status" value="1"/>
</dbReference>
<dbReference type="PROSITE" id="PS00074">
    <property type="entry name" value="GLFV_DEHYDROGENASE"/>
    <property type="match status" value="1"/>
</dbReference>
<evidence type="ECO:0000256" key="5">
    <source>
        <dbReference type="PIRSR" id="PIRSR000188-2"/>
    </source>
</evidence>
<dbReference type="PANTHER" id="PTHR42722:SF1">
    <property type="entry name" value="VALINE DEHYDROGENASE"/>
    <property type="match status" value="1"/>
</dbReference>
<dbReference type="Gene3D" id="3.40.50.720">
    <property type="entry name" value="NAD(P)-binding Rossmann-like Domain"/>
    <property type="match status" value="1"/>
</dbReference>
<dbReference type="InterPro" id="IPR033524">
    <property type="entry name" value="Glu/Leu/Phe/Val_DH_AS"/>
</dbReference>
<dbReference type="InterPro" id="IPR046346">
    <property type="entry name" value="Aminoacid_DH-like_N_sf"/>
</dbReference>
<organism evidence="8 9">
    <name type="scientific">Thalassobaculum fulvum</name>
    <dbReference type="NCBI Taxonomy" id="1633335"/>
    <lineage>
        <taxon>Bacteria</taxon>
        <taxon>Pseudomonadati</taxon>
        <taxon>Pseudomonadota</taxon>
        <taxon>Alphaproteobacteria</taxon>
        <taxon>Rhodospirillales</taxon>
        <taxon>Thalassobaculaceae</taxon>
        <taxon>Thalassobaculum</taxon>
    </lineage>
</organism>
<dbReference type="PRINTS" id="PR00082">
    <property type="entry name" value="GLFDHDRGNASE"/>
</dbReference>
<feature type="binding site" evidence="5">
    <location>
        <begin position="178"/>
        <end position="183"/>
    </location>
    <ligand>
        <name>NAD(+)</name>
        <dbReference type="ChEBI" id="CHEBI:57540"/>
    </ligand>
</feature>
<dbReference type="Pfam" id="PF00208">
    <property type="entry name" value="ELFV_dehydrog"/>
    <property type="match status" value="2"/>
</dbReference>
<dbReference type="GO" id="GO:0006520">
    <property type="term" value="P:amino acid metabolic process"/>
    <property type="evidence" value="ECO:0007669"/>
    <property type="project" value="InterPro"/>
</dbReference>
<evidence type="ECO:0000256" key="4">
    <source>
        <dbReference type="PIRSR" id="PIRSR000188-1"/>
    </source>
</evidence>
<dbReference type="Proteomes" id="UP000630353">
    <property type="component" value="Unassembled WGS sequence"/>
</dbReference>
<keyword evidence="5" id="KW-0547">Nucleotide-binding</keyword>
<sequence length="348" mass="36228">MPVFKAPDYAGHEQVVFASDPDAGLQAIIAIHDTTRGPALGGCRMWAYPTEQDAIADALRLSRGMTYKSALAELPLGGGKAVVLGDPGRDKSAALWRAFGRAIERLGGRYVTGEDVGTSVADLEVVRTATAHVAGIPEGGAGDPSPATAFGVFVGIQAAARRRLGGDSLAGLRVAVQGLGHVGLCLAEHLADAGAELVVADLAAERVETAVGRYGARAVAPARIHAEPVEVFAPCAMGAVLNDETIPELRAPVVAGSANNQLAEARHGAALAERGVLYAPDYAINAGGIINVSHESTRTGRPYDRQAAFARIARIHDTLERIFEIADAERIPTSTAADRLAEERLRAA</sequence>
<gene>
    <name evidence="8" type="primary">ldh</name>
    <name evidence="8" type="ORF">GCM10017083_20510</name>
</gene>
<evidence type="ECO:0000259" key="7">
    <source>
        <dbReference type="SMART" id="SM00839"/>
    </source>
</evidence>
<dbReference type="InterPro" id="IPR006096">
    <property type="entry name" value="Glu/Leu/Phe/Val/Trp_DH_C"/>
</dbReference>
<dbReference type="RefSeq" id="WP_189989032.1">
    <property type="nucleotide sequence ID" value="NZ_BMZS01000004.1"/>
</dbReference>
<evidence type="ECO:0000256" key="6">
    <source>
        <dbReference type="RuleBase" id="RU004417"/>
    </source>
</evidence>
<name>A0A918XR30_9PROT</name>
<evidence type="ECO:0000256" key="2">
    <source>
        <dbReference type="ARBA" id="ARBA00023002"/>
    </source>
</evidence>
<dbReference type="GO" id="GO:0000166">
    <property type="term" value="F:nucleotide binding"/>
    <property type="evidence" value="ECO:0007669"/>
    <property type="project" value="UniProtKB-KW"/>
</dbReference>
<dbReference type="InterPro" id="IPR016211">
    <property type="entry name" value="Glu/Phe/Leu/Val/Trp_DH_bac/arc"/>
</dbReference>
<dbReference type="InterPro" id="IPR006097">
    <property type="entry name" value="Glu/Leu/Phe/Val/Trp_DH_dimer"/>
</dbReference>
<dbReference type="FunFam" id="3.40.50.10860:FF:000010">
    <property type="entry name" value="Leucine dehydrogenase"/>
    <property type="match status" value="1"/>
</dbReference>
<dbReference type="PIRSF" id="PIRSF000188">
    <property type="entry name" value="Phe_leu_dh"/>
    <property type="match status" value="1"/>
</dbReference>
<dbReference type="SUPFAM" id="SSF51735">
    <property type="entry name" value="NAD(P)-binding Rossmann-fold domains"/>
    <property type="match status" value="1"/>
</dbReference>
<dbReference type="InterPro" id="IPR036291">
    <property type="entry name" value="NAD(P)-bd_dom_sf"/>
</dbReference>
<evidence type="ECO:0000256" key="1">
    <source>
        <dbReference type="ARBA" id="ARBA00006382"/>
    </source>
</evidence>
<feature type="active site" description="Proton donor/acceptor" evidence="4">
    <location>
        <position position="80"/>
    </location>
</feature>
<dbReference type="EMBL" id="BMZS01000004">
    <property type="protein sequence ID" value="GHD48895.1"/>
    <property type="molecule type" value="Genomic_DNA"/>
</dbReference>
<protein>
    <submittedName>
        <fullName evidence="8">Leucine dehydrogenase</fullName>
    </submittedName>
</protein>
<dbReference type="Pfam" id="PF02812">
    <property type="entry name" value="ELFV_dehydrog_N"/>
    <property type="match status" value="1"/>
</dbReference>
<comment type="caution">
    <text evidence="8">The sequence shown here is derived from an EMBL/GenBank/DDBJ whole genome shotgun (WGS) entry which is preliminary data.</text>
</comment>
<dbReference type="SUPFAM" id="SSF53223">
    <property type="entry name" value="Aminoacid dehydrogenase-like, N-terminal domain"/>
    <property type="match status" value="1"/>
</dbReference>
<reference evidence="8" key="1">
    <citation type="journal article" date="2014" name="Int. J. Syst. Evol. Microbiol.">
        <title>Complete genome sequence of Corynebacterium casei LMG S-19264T (=DSM 44701T), isolated from a smear-ripened cheese.</title>
        <authorList>
            <consortium name="US DOE Joint Genome Institute (JGI-PGF)"/>
            <person name="Walter F."/>
            <person name="Albersmeier A."/>
            <person name="Kalinowski J."/>
            <person name="Ruckert C."/>
        </authorList>
    </citation>
    <scope>NUCLEOTIDE SEQUENCE</scope>
    <source>
        <strain evidence="8">KCTC 42651</strain>
    </source>
</reference>
<accession>A0A918XR30</accession>
<evidence type="ECO:0000313" key="9">
    <source>
        <dbReference type="Proteomes" id="UP000630353"/>
    </source>
</evidence>
<evidence type="ECO:0000256" key="3">
    <source>
        <dbReference type="ARBA" id="ARBA00023027"/>
    </source>
</evidence>
<evidence type="ECO:0000313" key="8">
    <source>
        <dbReference type="EMBL" id="GHD48895.1"/>
    </source>
</evidence>
<dbReference type="GO" id="GO:0016639">
    <property type="term" value="F:oxidoreductase activity, acting on the CH-NH2 group of donors, NAD or NADP as acceptor"/>
    <property type="evidence" value="ECO:0007669"/>
    <property type="project" value="InterPro"/>
</dbReference>
<dbReference type="Gene3D" id="3.40.50.10860">
    <property type="entry name" value="Leucine Dehydrogenase, chain A, domain 1"/>
    <property type="match status" value="1"/>
</dbReference>
<dbReference type="PANTHER" id="PTHR42722">
    <property type="entry name" value="LEUCINE DEHYDROGENASE"/>
    <property type="match status" value="1"/>
</dbReference>
<proteinExistence type="inferred from homology"/>
<dbReference type="AlphaFoldDB" id="A0A918XR30"/>
<keyword evidence="3 5" id="KW-0520">NAD</keyword>
<keyword evidence="9" id="KW-1185">Reference proteome</keyword>
<keyword evidence="2 6" id="KW-0560">Oxidoreductase</keyword>
<comment type="similarity">
    <text evidence="1 6">Belongs to the Glu/Leu/Phe/Val dehydrogenases family.</text>
</comment>
<reference evidence="8" key="2">
    <citation type="submission" date="2020-09" db="EMBL/GenBank/DDBJ databases">
        <authorList>
            <person name="Sun Q."/>
            <person name="Kim S."/>
        </authorList>
    </citation>
    <scope>NUCLEOTIDE SEQUENCE</scope>
    <source>
        <strain evidence="8">KCTC 42651</strain>
    </source>
</reference>
<dbReference type="InterPro" id="IPR006095">
    <property type="entry name" value="Glu/Leu/Phe/Val/Trp_DH"/>
</dbReference>